<protein>
    <submittedName>
        <fullName evidence="3">Tetratricopeptide repeat protein</fullName>
    </submittedName>
</protein>
<evidence type="ECO:0000256" key="1">
    <source>
        <dbReference type="PROSITE-ProRule" id="PRU00339"/>
    </source>
</evidence>
<dbReference type="PROSITE" id="PS50005">
    <property type="entry name" value="TPR"/>
    <property type="match status" value="2"/>
</dbReference>
<feature type="signal peptide" evidence="2">
    <location>
        <begin position="1"/>
        <end position="19"/>
    </location>
</feature>
<accession>R6CI47</accession>
<dbReference type="Pfam" id="PF13181">
    <property type="entry name" value="TPR_8"/>
    <property type="match status" value="1"/>
</dbReference>
<dbReference type="RefSeq" id="WP_022126283.1">
    <property type="nucleotide sequence ID" value="NZ_FR881019.1"/>
</dbReference>
<keyword evidence="1" id="KW-0802">TPR repeat</keyword>
<dbReference type="PANTHER" id="PTHR12558">
    <property type="entry name" value="CELL DIVISION CYCLE 16,23,27"/>
    <property type="match status" value="1"/>
</dbReference>
<name>R6CI47_9BACT</name>
<keyword evidence="2" id="KW-0732">Signal</keyword>
<dbReference type="SMART" id="SM00028">
    <property type="entry name" value="TPR"/>
    <property type="match status" value="5"/>
</dbReference>
<dbReference type="InterPro" id="IPR011990">
    <property type="entry name" value="TPR-like_helical_dom_sf"/>
</dbReference>
<dbReference type="InterPro" id="IPR019734">
    <property type="entry name" value="TPR_rpt"/>
</dbReference>
<reference evidence="3" key="1">
    <citation type="submission" date="2012-11" db="EMBL/GenBank/DDBJ databases">
        <title>Dependencies among metagenomic species, viruses, plasmids and units of genetic variation.</title>
        <authorList>
            <person name="Nielsen H.B."/>
            <person name="Almeida M."/>
            <person name="Juncker A.S."/>
            <person name="Rasmussen S."/>
            <person name="Li J."/>
            <person name="Sunagawa S."/>
            <person name="Plichta D."/>
            <person name="Gautier L."/>
            <person name="Le Chatelier E."/>
            <person name="Peletier E."/>
            <person name="Bonde I."/>
            <person name="Nielsen T."/>
            <person name="Manichanh C."/>
            <person name="Arumugam M."/>
            <person name="Batto J."/>
            <person name="Santos M.B.Q.D."/>
            <person name="Blom N."/>
            <person name="Borruel N."/>
            <person name="Burgdorf K.S."/>
            <person name="Boumezbeur F."/>
            <person name="Casellas F."/>
            <person name="Dore J."/>
            <person name="Guarner F."/>
            <person name="Hansen T."/>
            <person name="Hildebrand F."/>
            <person name="Kaas R.S."/>
            <person name="Kennedy S."/>
            <person name="Kristiansen K."/>
            <person name="Kultima J.R."/>
            <person name="Leonard P."/>
            <person name="Levenez F."/>
            <person name="Lund O."/>
            <person name="Moumen B."/>
            <person name="Le Paslier D."/>
            <person name="Pons N."/>
            <person name="Pedersen O."/>
            <person name="Prifti E."/>
            <person name="Qin J."/>
            <person name="Raes J."/>
            <person name="Tap J."/>
            <person name="Tims S."/>
            <person name="Ussery D.W."/>
            <person name="Yamada T."/>
            <person name="MetaHit consortium"/>
            <person name="Renault P."/>
            <person name="Sicheritz-Ponten T."/>
            <person name="Bork P."/>
            <person name="Wang J."/>
            <person name="Brunak S."/>
            <person name="Ehrlich S.D."/>
        </authorList>
    </citation>
    <scope>NUCLEOTIDE SEQUENCE [LARGE SCALE GENOMIC DNA]</scope>
</reference>
<feature type="repeat" description="TPR" evidence="1">
    <location>
        <begin position="33"/>
        <end position="66"/>
    </location>
</feature>
<dbReference type="SUPFAM" id="SSF48452">
    <property type="entry name" value="TPR-like"/>
    <property type="match status" value="2"/>
</dbReference>
<organism evidence="3 4">
    <name type="scientific">Phocaeicola coprocola CAG:162</name>
    <dbReference type="NCBI Taxonomy" id="1263040"/>
    <lineage>
        <taxon>Bacteria</taxon>
        <taxon>Pseudomonadati</taxon>
        <taxon>Bacteroidota</taxon>
        <taxon>Bacteroidia</taxon>
        <taxon>Bacteroidales</taxon>
        <taxon>Bacteroidaceae</taxon>
        <taxon>Phocaeicola</taxon>
    </lineage>
</organism>
<dbReference type="Gene3D" id="1.25.40.10">
    <property type="entry name" value="Tetratricopeptide repeat domain"/>
    <property type="match status" value="3"/>
</dbReference>
<dbReference type="PANTHER" id="PTHR12558:SF13">
    <property type="entry name" value="CELL DIVISION CYCLE PROTEIN 27 HOMOLOG"/>
    <property type="match status" value="1"/>
</dbReference>
<dbReference type="Proteomes" id="UP000018362">
    <property type="component" value="Unassembled WGS sequence"/>
</dbReference>
<feature type="repeat" description="TPR" evidence="1">
    <location>
        <begin position="274"/>
        <end position="307"/>
    </location>
</feature>
<proteinExistence type="predicted"/>
<dbReference type="AlphaFoldDB" id="R6CI47"/>
<feature type="chain" id="PRO_5004402265" evidence="2">
    <location>
        <begin position="20"/>
        <end position="373"/>
    </location>
</feature>
<dbReference type="EMBL" id="CBCJ010000154">
    <property type="protein sequence ID" value="CDA71181.1"/>
    <property type="molecule type" value="Genomic_DNA"/>
</dbReference>
<gene>
    <name evidence="3" type="ORF">BN509_02145</name>
</gene>
<sequence>MKHSIICFISLMMTVFCYARTSIYQLPSDSTDWKVYYMQGEEYHRKGKLQKSLSNYKKALSIHVSDTIVHALANCYYQRGYYQQSIELYNTFIKEDSSEIKLNTIAKCYDKLEKPDSALIYRKIIAMQDIENQNNTIALAQNFLSMEQPDSALTYLCRYTSIDSTDLNINRLKAYAYNQAGLHQDAIKLYQKIRQSGDRQASTEYYLGLSYAYTDSLSQAYDCLVRANNLSERKNAYILSQLGVIGSKIGMIKESQQDIKDALDLLQPDKQLVISLYETAATNHIQLHQYKDAIACYDKILKENPEKLHMLYQTAFLYGKLQQPEQEAVYYEKFIKAVEQAGKPKKYTNMLQDAESYIKELNAERFFQGKTNK</sequence>
<evidence type="ECO:0000256" key="2">
    <source>
        <dbReference type="SAM" id="SignalP"/>
    </source>
</evidence>
<evidence type="ECO:0000313" key="3">
    <source>
        <dbReference type="EMBL" id="CDA71181.1"/>
    </source>
</evidence>
<comment type="caution">
    <text evidence="3">The sequence shown here is derived from an EMBL/GenBank/DDBJ whole genome shotgun (WGS) entry which is preliminary data.</text>
</comment>
<evidence type="ECO:0000313" key="4">
    <source>
        <dbReference type="Proteomes" id="UP000018362"/>
    </source>
</evidence>